<dbReference type="Gene3D" id="3.40.30.10">
    <property type="entry name" value="Glutaredoxin"/>
    <property type="match status" value="1"/>
</dbReference>
<dbReference type="SUPFAM" id="SSF52833">
    <property type="entry name" value="Thioredoxin-like"/>
    <property type="match status" value="1"/>
</dbReference>
<dbReference type="PIRSF" id="PIRSF006402">
    <property type="entry name" value="UCP006402_thioredoxin"/>
    <property type="match status" value="1"/>
</dbReference>
<gene>
    <name evidence="3" type="ORF">B7R25_11315</name>
</gene>
<dbReference type="SUPFAM" id="SSF48208">
    <property type="entry name" value="Six-hairpin glycosidases"/>
    <property type="match status" value="1"/>
</dbReference>
<protein>
    <recommendedName>
        <fullName evidence="2">Spermatogenesis-associated protein 20-like TRX domain-containing protein</fullName>
    </recommendedName>
</protein>
<dbReference type="InterPro" id="IPR004879">
    <property type="entry name" value="Ssp411-like_TRX"/>
</dbReference>
<dbReference type="CDD" id="cd02955">
    <property type="entry name" value="SSP411"/>
    <property type="match status" value="1"/>
</dbReference>
<dbReference type="Proteomes" id="UP000257080">
    <property type="component" value="Unassembled WGS sequence"/>
</dbReference>
<evidence type="ECO:0000313" key="3">
    <source>
        <dbReference type="EMBL" id="RFA26336.1"/>
    </source>
</evidence>
<dbReference type="PANTHER" id="PTHR42899:SF1">
    <property type="entry name" value="SPERMATOGENESIS-ASSOCIATED PROTEIN 20"/>
    <property type="match status" value="1"/>
</dbReference>
<name>A0A3E0WA42_9MICO</name>
<dbReference type="EMBL" id="NBXE01000026">
    <property type="protein sequence ID" value="RFA26336.1"/>
    <property type="molecule type" value="Genomic_DNA"/>
</dbReference>
<evidence type="ECO:0000256" key="1">
    <source>
        <dbReference type="SAM" id="MobiDB-lite"/>
    </source>
</evidence>
<organism evidence="3 4">
    <name type="scientific">Subtercola boreus</name>
    <dbReference type="NCBI Taxonomy" id="120213"/>
    <lineage>
        <taxon>Bacteria</taxon>
        <taxon>Bacillati</taxon>
        <taxon>Actinomycetota</taxon>
        <taxon>Actinomycetes</taxon>
        <taxon>Micrococcales</taxon>
        <taxon>Microbacteriaceae</taxon>
        <taxon>Subtercola</taxon>
    </lineage>
</organism>
<feature type="region of interest" description="Disordered" evidence="1">
    <location>
        <begin position="541"/>
        <end position="564"/>
    </location>
</feature>
<feature type="domain" description="Spermatogenesis-associated protein 20-like TRX" evidence="2">
    <location>
        <begin position="3"/>
        <end position="163"/>
    </location>
</feature>
<dbReference type="Pfam" id="PF03190">
    <property type="entry name" value="Thioredox_DsbH"/>
    <property type="match status" value="1"/>
</dbReference>
<dbReference type="PANTHER" id="PTHR42899">
    <property type="entry name" value="SPERMATOGENESIS-ASSOCIATED PROTEIN 20"/>
    <property type="match status" value="1"/>
</dbReference>
<dbReference type="AlphaFoldDB" id="A0A3E0WA42"/>
<dbReference type="GO" id="GO:0005975">
    <property type="term" value="P:carbohydrate metabolic process"/>
    <property type="evidence" value="ECO:0007669"/>
    <property type="project" value="InterPro"/>
</dbReference>
<dbReference type="OrthoDB" id="9762614at2"/>
<reference evidence="3 4" key="1">
    <citation type="submission" date="2017-04" db="EMBL/GenBank/DDBJ databases">
        <title>Comparative genome analysis of Subtercola boreus.</title>
        <authorList>
            <person name="Cho Y.-J."/>
            <person name="Cho A."/>
            <person name="Kim O.-S."/>
            <person name="Lee J.-I."/>
        </authorList>
    </citation>
    <scope>NUCLEOTIDE SEQUENCE [LARGE SCALE GENOMIC DNA]</scope>
    <source>
        <strain evidence="3 4">P28004</strain>
    </source>
</reference>
<sequence length="564" mass="59269">MANRLADAISPYLRSHADNPVEWFSWGEDAFAEAERRDVPVLISIGYSTCHWCHVMARESFSDPALAEVLNRGYVAIKVDREEHPEVDAVYLAAAGAFTQNLGWPLNVFVTPQGRPFFAGTYSPPVPVQGNPSFRQVLDAVGEAWSSRRDDVESTAAQLTAALATASTSASAADVAEAGLATRAQLAQVVFELDAYEDTVHGGFGTAPKFPVAPVLAFLQAMDAPLADRTLRAMAGSALRDGVEGGFFRYSTRQDWTDPHYERMLYDNALLLGAYATATVRDAGAGWAREAAAGIAGYLVGRMQQPSGGFSSAQDSESDVDGVRTEGGYYALAAERRAQQVAPAFDLKILTGWNGLAISALAQAGLALDEPGWLAAARRVADFLLDNHVRPDGTLVRASLGGRISDARATLEDYGMFAAALLELGRATGVERYSDEGARLLASVLRPAGSTEGAVFSVPGGGDPVLASRGLLVEGDVSEGAYPSGNSAAATAALVRFGQTGDETFLTVVREALSPHTADALSRPIGFGTALELMARLRAGEGAGGVESESEGEGAGGVDERASD</sequence>
<proteinExistence type="predicted"/>
<comment type="caution">
    <text evidence="3">The sequence shown here is derived from an EMBL/GenBank/DDBJ whole genome shotgun (WGS) entry which is preliminary data.</text>
</comment>
<accession>A0A3E0WA42</accession>
<dbReference type="InterPro" id="IPR008928">
    <property type="entry name" value="6-hairpin_glycosidase_sf"/>
</dbReference>
<dbReference type="RefSeq" id="WP_116419070.1">
    <property type="nucleotide sequence ID" value="NZ_NBXC01000021.1"/>
</dbReference>
<dbReference type="InterPro" id="IPR024705">
    <property type="entry name" value="Ssp411"/>
</dbReference>
<evidence type="ECO:0000259" key="2">
    <source>
        <dbReference type="Pfam" id="PF03190"/>
    </source>
</evidence>
<dbReference type="InterPro" id="IPR036249">
    <property type="entry name" value="Thioredoxin-like_sf"/>
</dbReference>
<evidence type="ECO:0000313" key="4">
    <source>
        <dbReference type="Proteomes" id="UP000257080"/>
    </source>
</evidence>